<keyword evidence="2" id="KW-0732">Signal</keyword>
<accession>A0A6V8MJ97</accession>
<feature type="chain" id="PRO_5028255455" description="Phosphatidic acid phosphatase type 2/haloperoxidase domain-containing protein" evidence="2">
    <location>
        <begin position="33"/>
        <end position="345"/>
    </location>
</feature>
<dbReference type="Gene3D" id="1.20.144.10">
    <property type="entry name" value="Phosphatidic acid phosphatase type 2/haloperoxidase"/>
    <property type="match status" value="1"/>
</dbReference>
<protein>
    <recommendedName>
        <fullName evidence="3">Phosphatidic acid phosphatase type 2/haloperoxidase domain-containing protein</fullName>
    </recommendedName>
</protein>
<dbReference type="Pfam" id="PF01569">
    <property type="entry name" value="PAP2"/>
    <property type="match status" value="1"/>
</dbReference>
<dbReference type="InterPro" id="IPR036938">
    <property type="entry name" value="PAP2/HPO_sf"/>
</dbReference>
<dbReference type="Proteomes" id="UP000556026">
    <property type="component" value="Unassembled WGS sequence"/>
</dbReference>
<evidence type="ECO:0000259" key="3">
    <source>
        <dbReference type="SMART" id="SM00014"/>
    </source>
</evidence>
<evidence type="ECO:0000313" key="4">
    <source>
        <dbReference type="EMBL" id="GFO59873.1"/>
    </source>
</evidence>
<feature type="compositionally biased region" description="Pro residues" evidence="1">
    <location>
        <begin position="77"/>
        <end position="87"/>
    </location>
</feature>
<feature type="compositionally biased region" description="Polar residues" evidence="1">
    <location>
        <begin position="55"/>
        <end position="66"/>
    </location>
</feature>
<dbReference type="InterPro" id="IPR000326">
    <property type="entry name" value="PAP2/HPO"/>
</dbReference>
<feature type="signal peptide" evidence="2">
    <location>
        <begin position="1"/>
        <end position="32"/>
    </location>
</feature>
<reference evidence="5" key="1">
    <citation type="submission" date="2020-06" db="EMBL/GenBank/DDBJ databases">
        <title>Draft genomic sequence of Geomonas sp. Red330.</title>
        <authorList>
            <person name="Itoh H."/>
            <person name="Zhenxing X."/>
            <person name="Ushijima N."/>
            <person name="Masuda Y."/>
            <person name="Shiratori Y."/>
            <person name="Senoo K."/>
        </authorList>
    </citation>
    <scope>NUCLEOTIDE SEQUENCE [LARGE SCALE GENOMIC DNA]</scope>
    <source>
        <strain evidence="5">Red330</strain>
    </source>
</reference>
<evidence type="ECO:0000256" key="1">
    <source>
        <dbReference type="SAM" id="MobiDB-lite"/>
    </source>
</evidence>
<name>A0A6V8MJ97_9BACT</name>
<proteinExistence type="predicted"/>
<comment type="caution">
    <text evidence="4">The sequence shown here is derived from an EMBL/GenBank/DDBJ whole genome shotgun (WGS) entry which is preliminary data.</text>
</comment>
<feature type="domain" description="Phosphatidic acid phosphatase type 2/haloperoxidase" evidence="3">
    <location>
        <begin position="198"/>
        <end position="320"/>
    </location>
</feature>
<evidence type="ECO:0000256" key="2">
    <source>
        <dbReference type="SAM" id="SignalP"/>
    </source>
</evidence>
<dbReference type="AlphaFoldDB" id="A0A6V8MJ97"/>
<keyword evidence="5" id="KW-1185">Reference proteome</keyword>
<gene>
    <name evidence="4" type="ORF">GMST_21980</name>
</gene>
<dbReference type="SMART" id="SM00014">
    <property type="entry name" value="acidPPc"/>
    <property type="match status" value="1"/>
</dbReference>
<dbReference type="SUPFAM" id="SSF48317">
    <property type="entry name" value="Acid phosphatase/Vanadium-dependent haloperoxidase"/>
    <property type="match status" value="1"/>
</dbReference>
<organism evidence="4 5">
    <name type="scientific">Geomonas silvestris</name>
    <dbReference type="NCBI Taxonomy" id="2740184"/>
    <lineage>
        <taxon>Bacteria</taxon>
        <taxon>Pseudomonadati</taxon>
        <taxon>Thermodesulfobacteriota</taxon>
        <taxon>Desulfuromonadia</taxon>
        <taxon>Geobacterales</taxon>
        <taxon>Geobacteraceae</taxon>
        <taxon>Geomonas</taxon>
    </lineage>
</organism>
<dbReference type="EMBL" id="BLXX01000005">
    <property type="protein sequence ID" value="GFO59873.1"/>
    <property type="molecule type" value="Genomic_DNA"/>
</dbReference>
<sequence>MVFNNATARIAPFTIVVLLFAAQLLAPPLLRAADPPTSCSEATETNERGLCSESPDLNFSPGASSMGTGGALDGLQPPVPLATPPAGPAALQGTGSPETGSWRWRRAGWWDYLGSGLAIGATLFSESVYGEPASPRWSARNGLDEGVRDLLLISSKRGREIAEFSGDLLMAALIGAPVVDALTRLGLRDRNWDALWQTEMINLESFAFTSLASSVLMNSVRREKPYARTCAGTNCEDYEERNRSMPSGHVAFAFTGAGLLCTNHAFQHPYQDPENERLACGASLGVAAATGLLRIMADRHYTTDVLAGTGIGLVSGFLLPRLWHYGFGPPPPQPLKGRGARREAL</sequence>
<dbReference type="RefSeq" id="WP_183354692.1">
    <property type="nucleotide sequence ID" value="NZ_BLXX01000005.1"/>
</dbReference>
<evidence type="ECO:0000313" key="5">
    <source>
        <dbReference type="Proteomes" id="UP000556026"/>
    </source>
</evidence>
<feature type="region of interest" description="Disordered" evidence="1">
    <location>
        <begin position="33"/>
        <end position="100"/>
    </location>
</feature>